<gene>
    <name evidence="2" type="ORF">CALVIDRAFT_108195</name>
</gene>
<name>A0A167MD75_CALVF</name>
<proteinExistence type="predicted"/>
<sequence length="128" mass="13896">MGRRASVGDVRREKGEIGAWLAPELLCPSSLLLPPLRARHPPSPGSGRGLHRHPHTGGYKESYITVGLNFGGGKRGPTAARDENCTDPRGRRRKGDFCASGRCQNILVPCAAALLREKNGMFHRLFGL</sequence>
<accession>A0A167MD75</accession>
<reference evidence="2 3" key="1">
    <citation type="journal article" date="2016" name="Mol. Biol. Evol.">
        <title>Comparative Genomics of Early-Diverging Mushroom-Forming Fungi Provides Insights into the Origins of Lignocellulose Decay Capabilities.</title>
        <authorList>
            <person name="Nagy L.G."/>
            <person name="Riley R."/>
            <person name="Tritt A."/>
            <person name="Adam C."/>
            <person name="Daum C."/>
            <person name="Floudas D."/>
            <person name="Sun H."/>
            <person name="Yadav J.S."/>
            <person name="Pangilinan J."/>
            <person name="Larsson K.H."/>
            <person name="Matsuura K."/>
            <person name="Barry K."/>
            <person name="Labutti K."/>
            <person name="Kuo R."/>
            <person name="Ohm R.A."/>
            <person name="Bhattacharya S.S."/>
            <person name="Shirouzu T."/>
            <person name="Yoshinaga Y."/>
            <person name="Martin F.M."/>
            <person name="Grigoriev I.V."/>
            <person name="Hibbett D.S."/>
        </authorList>
    </citation>
    <scope>NUCLEOTIDE SEQUENCE [LARGE SCALE GENOMIC DNA]</scope>
    <source>
        <strain evidence="2 3">TUFC12733</strain>
    </source>
</reference>
<dbReference type="EMBL" id="KV417283">
    <property type="protein sequence ID" value="KZO96593.1"/>
    <property type="molecule type" value="Genomic_DNA"/>
</dbReference>
<protein>
    <submittedName>
        <fullName evidence="2">Uncharacterized protein</fullName>
    </submittedName>
</protein>
<keyword evidence="3" id="KW-1185">Reference proteome</keyword>
<organism evidence="2 3">
    <name type="scientific">Calocera viscosa (strain TUFC12733)</name>
    <dbReference type="NCBI Taxonomy" id="1330018"/>
    <lineage>
        <taxon>Eukaryota</taxon>
        <taxon>Fungi</taxon>
        <taxon>Dikarya</taxon>
        <taxon>Basidiomycota</taxon>
        <taxon>Agaricomycotina</taxon>
        <taxon>Dacrymycetes</taxon>
        <taxon>Dacrymycetales</taxon>
        <taxon>Dacrymycetaceae</taxon>
        <taxon>Calocera</taxon>
    </lineage>
</organism>
<evidence type="ECO:0000313" key="2">
    <source>
        <dbReference type="EMBL" id="KZO96593.1"/>
    </source>
</evidence>
<feature type="compositionally biased region" description="Basic and acidic residues" evidence="1">
    <location>
        <begin position="80"/>
        <end position="89"/>
    </location>
</feature>
<evidence type="ECO:0000313" key="3">
    <source>
        <dbReference type="Proteomes" id="UP000076738"/>
    </source>
</evidence>
<feature type="region of interest" description="Disordered" evidence="1">
    <location>
        <begin position="74"/>
        <end position="94"/>
    </location>
</feature>
<dbReference type="Proteomes" id="UP000076738">
    <property type="component" value="Unassembled WGS sequence"/>
</dbReference>
<dbReference type="AlphaFoldDB" id="A0A167MD75"/>
<feature type="region of interest" description="Disordered" evidence="1">
    <location>
        <begin position="36"/>
        <end position="56"/>
    </location>
</feature>
<evidence type="ECO:0000256" key="1">
    <source>
        <dbReference type="SAM" id="MobiDB-lite"/>
    </source>
</evidence>